<dbReference type="GO" id="GO:0043527">
    <property type="term" value="C:tRNA methyltransferase complex"/>
    <property type="evidence" value="ECO:0007669"/>
    <property type="project" value="TreeGrafter"/>
</dbReference>
<comment type="similarity">
    <text evidence="7">Belongs to the class I-like SAM-binding methyltransferase superfamily. TrmB family.</text>
</comment>
<dbReference type="AlphaFoldDB" id="A0A0C2DRZ7"/>
<dbReference type="EC" id="2.1.1.33" evidence="7"/>
<dbReference type="InterPro" id="IPR029063">
    <property type="entry name" value="SAM-dependent_MTases_sf"/>
</dbReference>
<feature type="binding site" evidence="7">
    <location>
        <position position="117"/>
    </location>
    <ligand>
        <name>substrate</name>
    </ligand>
</feature>
<feature type="binding site" evidence="7">
    <location>
        <position position="113"/>
    </location>
    <ligand>
        <name>S-adenosyl-L-methionine</name>
        <dbReference type="ChEBI" id="CHEBI:59789"/>
    </ligand>
</feature>
<organism evidence="8 9">
    <name type="scientific">Geoalkalibacter ferrihydriticus DSM 17813</name>
    <dbReference type="NCBI Taxonomy" id="1121915"/>
    <lineage>
        <taxon>Bacteria</taxon>
        <taxon>Pseudomonadati</taxon>
        <taxon>Thermodesulfobacteriota</taxon>
        <taxon>Desulfuromonadia</taxon>
        <taxon>Desulfuromonadales</taxon>
        <taxon>Geoalkalibacteraceae</taxon>
        <taxon>Geoalkalibacter</taxon>
    </lineage>
</organism>
<gene>
    <name evidence="7" type="primary">trmB</name>
    <name evidence="8" type="ORF">GFER_11385</name>
</gene>
<comment type="function">
    <text evidence="2 7">Catalyzes the formation of N(7)-methylguanine at position 46 (m7G46) in tRNA.</text>
</comment>
<evidence type="ECO:0000313" key="9">
    <source>
        <dbReference type="Proteomes" id="UP000035068"/>
    </source>
</evidence>
<dbReference type="NCBIfam" id="TIGR00091">
    <property type="entry name" value="tRNA (guanosine(46)-N7)-methyltransferase TrmB"/>
    <property type="match status" value="1"/>
</dbReference>
<dbReference type="UniPathway" id="UPA00989"/>
<dbReference type="HAMAP" id="MF_01057">
    <property type="entry name" value="tRNA_methyltr_TrmB"/>
    <property type="match status" value="1"/>
</dbReference>
<dbReference type="PANTHER" id="PTHR23417">
    <property type="entry name" value="3-DEOXY-D-MANNO-OCTULOSONIC-ACID TRANSFERASE/TRNA GUANINE-N 7 - -METHYLTRANSFERASE"/>
    <property type="match status" value="1"/>
</dbReference>
<comment type="pathway">
    <text evidence="7">tRNA modification; N(7)-methylguanine-tRNA biosynthesis.</text>
</comment>
<dbReference type="RefSeq" id="WP_040099729.1">
    <property type="nucleotide sequence ID" value="NZ_JWJD01000004.1"/>
</dbReference>
<comment type="caution">
    <text evidence="8">The sequence shown here is derived from an EMBL/GenBank/DDBJ whole genome shotgun (WGS) entry which is preliminary data.</text>
</comment>
<reference evidence="8 9" key="1">
    <citation type="submission" date="2014-12" db="EMBL/GenBank/DDBJ databases">
        <title>Genomes of Geoalkalibacter ferrihydriticus and Geoalkalibacter subterraneus, two haloalkaliphilic metal-reducing members of the Geobacteraceae.</title>
        <authorList>
            <person name="Badalamenti J.P."/>
            <person name="Torres C.I."/>
            <person name="Krajmalnik-Brown R."/>
            <person name="Bond D.R."/>
        </authorList>
    </citation>
    <scope>NUCLEOTIDE SEQUENCE [LARGE SCALE GENOMIC DNA]</scope>
    <source>
        <strain evidence="8 9">DSM 17813</strain>
    </source>
</reference>
<name>A0A0C2DRZ7_9BACT</name>
<proteinExistence type="inferred from homology"/>
<evidence type="ECO:0000256" key="4">
    <source>
        <dbReference type="ARBA" id="ARBA00022679"/>
    </source>
</evidence>
<evidence type="ECO:0000256" key="7">
    <source>
        <dbReference type="HAMAP-Rule" id="MF_01057"/>
    </source>
</evidence>
<dbReference type="InterPro" id="IPR003358">
    <property type="entry name" value="tRNA_(Gua-N-7)_MeTrfase_Trmb"/>
</dbReference>
<sequence>MTQRMILINSPFFFSEERVKTVADWSEVFGNSAPLSLEIGCGTGHFIVERARRNPHRNYLAIDIFNRGCHKTCRKLEDEGISNVRVVRAEARHFLSHHIRPASLGEIFINCPDPWPKKRHRRRRLVSAEFLPLMDFALRADGDFYFSSDVADYARDVAHLLSEHPGYGPAHAAPLLNELPDYPRSKYMLRSLEQGGPMYFVHFRRQARNVEVAPPLVGPGFRVNWATSCP</sequence>
<dbReference type="Proteomes" id="UP000035068">
    <property type="component" value="Unassembled WGS sequence"/>
</dbReference>
<evidence type="ECO:0000256" key="6">
    <source>
        <dbReference type="ARBA" id="ARBA00022694"/>
    </source>
</evidence>
<keyword evidence="4 7" id="KW-0808">Transferase</keyword>
<evidence type="ECO:0000256" key="3">
    <source>
        <dbReference type="ARBA" id="ARBA00022603"/>
    </source>
</evidence>
<dbReference type="CDD" id="cd02440">
    <property type="entry name" value="AdoMet_MTases"/>
    <property type="match status" value="1"/>
</dbReference>
<dbReference type="Pfam" id="PF02390">
    <property type="entry name" value="Methyltransf_4"/>
    <property type="match status" value="1"/>
</dbReference>
<keyword evidence="6 7" id="KW-0819">tRNA processing</keyword>
<feature type="binding site" evidence="7">
    <location>
        <position position="90"/>
    </location>
    <ligand>
        <name>S-adenosyl-L-methionine</name>
        <dbReference type="ChEBI" id="CHEBI:59789"/>
    </ligand>
</feature>
<comment type="catalytic activity">
    <reaction evidence="1 7">
        <text>guanosine(46) in tRNA + S-adenosyl-L-methionine = N(7)-methylguanosine(46) in tRNA + S-adenosyl-L-homocysteine</text>
        <dbReference type="Rhea" id="RHEA:42708"/>
        <dbReference type="Rhea" id="RHEA-COMP:10188"/>
        <dbReference type="Rhea" id="RHEA-COMP:10189"/>
        <dbReference type="ChEBI" id="CHEBI:57856"/>
        <dbReference type="ChEBI" id="CHEBI:59789"/>
        <dbReference type="ChEBI" id="CHEBI:74269"/>
        <dbReference type="ChEBI" id="CHEBI:74480"/>
        <dbReference type="EC" id="2.1.1.33"/>
    </reaction>
</comment>
<evidence type="ECO:0000256" key="5">
    <source>
        <dbReference type="ARBA" id="ARBA00022691"/>
    </source>
</evidence>
<feature type="binding site" evidence="7">
    <location>
        <position position="149"/>
    </location>
    <ligand>
        <name>substrate</name>
    </ligand>
</feature>
<keyword evidence="5 7" id="KW-0949">S-adenosyl-L-methionine</keyword>
<accession>A0A0C2DRZ7</accession>
<evidence type="ECO:0000256" key="2">
    <source>
        <dbReference type="ARBA" id="ARBA00003015"/>
    </source>
</evidence>
<dbReference type="InterPro" id="IPR055361">
    <property type="entry name" value="tRNA_methyltr_TrmB_bact"/>
</dbReference>
<dbReference type="Gene3D" id="3.40.50.150">
    <property type="entry name" value="Vaccinia Virus protein VP39"/>
    <property type="match status" value="1"/>
</dbReference>
<dbReference type="PROSITE" id="PS51625">
    <property type="entry name" value="SAM_MT_TRMB"/>
    <property type="match status" value="1"/>
</dbReference>
<dbReference type="SUPFAM" id="SSF53335">
    <property type="entry name" value="S-adenosyl-L-methionine-dependent methyltransferases"/>
    <property type="match status" value="1"/>
</dbReference>
<comment type="caution">
    <text evidence="7">Lacks conserved residue(s) required for the propagation of feature annotation.</text>
</comment>
<evidence type="ECO:0000313" key="8">
    <source>
        <dbReference type="EMBL" id="KIH76229.1"/>
    </source>
</evidence>
<keyword evidence="9" id="KW-1185">Reference proteome</keyword>
<evidence type="ECO:0000256" key="1">
    <source>
        <dbReference type="ARBA" id="ARBA00000142"/>
    </source>
</evidence>
<dbReference type="EMBL" id="JWJD01000004">
    <property type="protein sequence ID" value="KIH76229.1"/>
    <property type="molecule type" value="Genomic_DNA"/>
</dbReference>
<feature type="binding site" evidence="7">
    <location>
        <position position="63"/>
    </location>
    <ligand>
        <name>S-adenosyl-L-methionine</name>
        <dbReference type="ChEBI" id="CHEBI:59789"/>
    </ligand>
</feature>
<dbReference type="GO" id="GO:0008176">
    <property type="term" value="F:tRNA (guanine(46)-N7)-methyltransferase activity"/>
    <property type="evidence" value="ECO:0007669"/>
    <property type="project" value="UniProtKB-UniRule"/>
</dbReference>
<protein>
    <recommendedName>
        <fullName evidence="7">tRNA (guanine-N(7)-)-methyltransferase</fullName>
        <ecNumber evidence="7">2.1.1.33</ecNumber>
    </recommendedName>
    <alternativeName>
        <fullName evidence="7">tRNA (guanine(46)-N(7))-methyltransferase</fullName>
    </alternativeName>
    <alternativeName>
        <fullName evidence="7">tRNA(m7G46)-methyltransferase</fullName>
    </alternativeName>
</protein>
<keyword evidence="3 7" id="KW-0489">Methyltransferase</keyword>
<feature type="binding site" evidence="7">
    <location>
        <position position="38"/>
    </location>
    <ligand>
        <name>S-adenosyl-L-methionine</name>
        <dbReference type="ChEBI" id="CHEBI:59789"/>
    </ligand>
</feature>
<dbReference type="PANTHER" id="PTHR23417:SF14">
    <property type="entry name" value="PENTACOTRIPEPTIDE-REPEAT REGION OF PRORP DOMAIN-CONTAINING PROTEIN"/>
    <property type="match status" value="1"/>
</dbReference>